<reference evidence="1 2" key="1">
    <citation type="journal article" date="2018" name="MBio">
        <title>Comparative Genomics Reveals the Core Gene Toolbox for the Fungus-Insect Symbiosis.</title>
        <authorList>
            <person name="Wang Y."/>
            <person name="Stata M."/>
            <person name="Wang W."/>
            <person name="Stajich J.E."/>
            <person name="White M.M."/>
            <person name="Moncalvo J.M."/>
        </authorList>
    </citation>
    <scope>NUCLEOTIDE SEQUENCE [LARGE SCALE GENOMIC DNA]</scope>
    <source>
        <strain evidence="1 2">SWE-8-4</strain>
    </source>
</reference>
<sequence length="442" mass="51133">MQTCPCLNLQLSTEKYSVKTPKTFSAEYNLSSTTPLLLVNKIINVSGLRIEEFLIVDSILKLPTNTINLFEYKKDEQFLPSSEENKNYSKLFKIIIKRDINFENFILDDCILNQKHLLHTIKKATKPLRLEDFCNNTLSDKTPALDETNLSYFKDFVSICRVVQNSKNELKTDQDSQDLFDFEEYDSSTLSATTRDITSNRNHMADNDKEIPDFDRISVKVDYSDKFAYSINNSSYESHFSTNDKNGYKNTKNNDQSLSFGDHEHRFEYEKNVSDAIGIEDNKITDLCRGVQIFNKTETLEGNKEKDAKKARMLIINQINNQDNTESGSWYKFDSSMMSTSVPINIQVLPQQKPFNRTKFEKNSVREKTPLITTRNTPNISKADTPIRLDRDLDEIDSDTESKIDMVNPDIVSEFIPPHVISDYRKIKESKYKYGSKPPEYQ</sequence>
<proteinExistence type="predicted"/>
<dbReference type="Proteomes" id="UP000245383">
    <property type="component" value="Unassembled WGS sequence"/>
</dbReference>
<dbReference type="OrthoDB" id="10679235at2759"/>
<dbReference type="EMBL" id="MBFR01000238">
    <property type="protein sequence ID" value="PVU90804.1"/>
    <property type="molecule type" value="Genomic_DNA"/>
</dbReference>
<evidence type="ECO:0000313" key="2">
    <source>
        <dbReference type="Proteomes" id="UP000245383"/>
    </source>
</evidence>
<name>A0A2T9YEU3_9FUNG</name>
<accession>A0A2T9YEU3</accession>
<dbReference type="AlphaFoldDB" id="A0A2T9YEU3"/>
<gene>
    <name evidence="1" type="ORF">BB561_004713</name>
</gene>
<organism evidence="1 2">
    <name type="scientific">Smittium simulii</name>
    <dbReference type="NCBI Taxonomy" id="133385"/>
    <lineage>
        <taxon>Eukaryota</taxon>
        <taxon>Fungi</taxon>
        <taxon>Fungi incertae sedis</taxon>
        <taxon>Zoopagomycota</taxon>
        <taxon>Kickxellomycotina</taxon>
        <taxon>Harpellomycetes</taxon>
        <taxon>Harpellales</taxon>
        <taxon>Legeriomycetaceae</taxon>
        <taxon>Smittium</taxon>
    </lineage>
</organism>
<comment type="caution">
    <text evidence="1">The sequence shown here is derived from an EMBL/GenBank/DDBJ whole genome shotgun (WGS) entry which is preliminary data.</text>
</comment>
<protein>
    <submittedName>
        <fullName evidence="1">Uncharacterized protein</fullName>
    </submittedName>
</protein>
<evidence type="ECO:0000313" key="1">
    <source>
        <dbReference type="EMBL" id="PVU90804.1"/>
    </source>
</evidence>
<keyword evidence="2" id="KW-1185">Reference proteome</keyword>